<dbReference type="AlphaFoldDB" id="A0A2J7ZHS3"/>
<sequence>ETLFILQRAPLFGTRAGGVFQVIDLPAAGGGWLQNVITFPPEGAFIVDSSLAPAAAGAAGGGQRLDFQFTGAKLNLAGGRALRVPPFPFLAFCHPPRPRVPTCLGCVCCVPRSHTVGCLPTFGPLLLSRRRFDNVYMDDTLRVSCDSRGDTLISLRAGPPRRFT</sequence>
<reference evidence="1 2" key="1">
    <citation type="journal article" date="2017" name="Mol. Biol. Evol.">
        <title>The 4-celled Tetrabaena socialis nuclear genome reveals the essential components for genetic control of cell number at the origin of multicellularity in the volvocine lineage.</title>
        <authorList>
            <person name="Featherston J."/>
            <person name="Arakaki Y."/>
            <person name="Hanschen E.R."/>
            <person name="Ferris P.J."/>
            <person name="Michod R.E."/>
            <person name="Olson B.J.S.C."/>
            <person name="Nozaki H."/>
            <person name="Durand P.M."/>
        </authorList>
    </citation>
    <scope>NUCLEOTIDE SEQUENCE [LARGE SCALE GENOMIC DNA]</scope>
    <source>
        <strain evidence="1 2">NIES-571</strain>
    </source>
</reference>
<name>A0A2J7ZHS3_9CHLO</name>
<dbReference type="OrthoDB" id="423069at2759"/>
<keyword evidence="2" id="KW-1185">Reference proteome</keyword>
<feature type="non-terminal residue" evidence="1">
    <location>
        <position position="1"/>
    </location>
</feature>
<dbReference type="Proteomes" id="UP000236333">
    <property type="component" value="Unassembled WGS sequence"/>
</dbReference>
<evidence type="ECO:0000313" key="2">
    <source>
        <dbReference type="Proteomes" id="UP000236333"/>
    </source>
</evidence>
<dbReference type="EMBL" id="PGGS01002167">
    <property type="protein sequence ID" value="PNG99779.1"/>
    <property type="molecule type" value="Genomic_DNA"/>
</dbReference>
<comment type="caution">
    <text evidence="1">The sequence shown here is derived from an EMBL/GenBank/DDBJ whole genome shotgun (WGS) entry which is preliminary data.</text>
</comment>
<gene>
    <name evidence="1" type="ORF">TSOC_014437</name>
</gene>
<protein>
    <submittedName>
        <fullName evidence="1">Putative plastid-lipid-associated protein 11, chloroplastic</fullName>
    </submittedName>
</protein>
<proteinExistence type="predicted"/>
<organism evidence="1 2">
    <name type="scientific">Tetrabaena socialis</name>
    <dbReference type="NCBI Taxonomy" id="47790"/>
    <lineage>
        <taxon>Eukaryota</taxon>
        <taxon>Viridiplantae</taxon>
        <taxon>Chlorophyta</taxon>
        <taxon>core chlorophytes</taxon>
        <taxon>Chlorophyceae</taxon>
        <taxon>CS clade</taxon>
        <taxon>Chlamydomonadales</taxon>
        <taxon>Tetrabaenaceae</taxon>
        <taxon>Tetrabaena</taxon>
    </lineage>
</organism>
<evidence type="ECO:0000313" key="1">
    <source>
        <dbReference type="EMBL" id="PNG99779.1"/>
    </source>
</evidence>
<accession>A0A2J7ZHS3</accession>